<gene>
    <name evidence="4" type="ORF">YC6258_03656</name>
</gene>
<dbReference type="Proteomes" id="UP000032266">
    <property type="component" value="Chromosome"/>
</dbReference>
<accession>A0A0C5VLU5</accession>
<evidence type="ECO:0000313" key="5">
    <source>
        <dbReference type="Proteomes" id="UP000032266"/>
    </source>
</evidence>
<dbReference type="PANTHER" id="PTHR13789:SF309">
    <property type="entry name" value="PUTATIVE (AFU_ORTHOLOGUE AFUA_6G14510)-RELATED"/>
    <property type="match status" value="1"/>
</dbReference>
<dbReference type="Gene3D" id="3.50.50.60">
    <property type="entry name" value="FAD/NAD(P)-binding domain"/>
    <property type="match status" value="1"/>
</dbReference>
<dbReference type="PANTHER" id="PTHR13789">
    <property type="entry name" value="MONOOXYGENASE"/>
    <property type="match status" value="1"/>
</dbReference>
<keyword evidence="2" id="KW-0503">Monooxygenase</keyword>
<dbReference type="RefSeq" id="WP_044617912.1">
    <property type="nucleotide sequence ID" value="NZ_CP007142.1"/>
</dbReference>
<proteinExistence type="predicted"/>
<feature type="domain" description="FAD-binding" evidence="3">
    <location>
        <begin position="6"/>
        <end position="344"/>
    </location>
</feature>
<keyword evidence="5" id="KW-1185">Reference proteome</keyword>
<dbReference type="HOGENOM" id="CLU_009665_19_5_6"/>
<sequence>MSAVNKVLVIGGGFSGMAAAITLARGGIQVDLVENDPYWQPLGAGITINGATLRALQSLGLYDEIGKAGCLTDGVDMHLADGQYLTRLPTPSPEGANVAGSGGILRPILARIMAEATRKEGVSIRLGCSYELVEPHDDCVHVRFTDQTEDDYDLLIGAEGLHSNLRKIFFPEIPEPEYIGQGVWRGLFPRPTSIDRVHMWMGDHLKLGVNPVSDDQMYMFITEDRPTKEHIDTASWPQVFADLMSQFPEPVIADLIPYAFDDGANIDYRPLFNLLVPVPWNRGRILLIGDTVAATTPHMASGAGIGIESGIVLSEELLRTENLDEAMAHFHERRWERCRMVVENSERLARIEIEGGDKRKHSQIMGDTMAELAKPI</sequence>
<reference evidence="4 5" key="1">
    <citation type="submission" date="2014-01" db="EMBL/GenBank/DDBJ databases">
        <title>Full genme sequencing of cellulolytic bacterium Gynuella sunshinyii YC6258T gen. nov., sp. nov.</title>
        <authorList>
            <person name="Khan H."/>
            <person name="Chung E.J."/>
            <person name="Chung Y.R."/>
        </authorList>
    </citation>
    <scope>NUCLEOTIDE SEQUENCE [LARGE SCALE GENOMIC DNA]</scope>
    <source>
        <strain evidence="4 5">YC6258</strain>
    </source>
</reference>
<name>A0A0C5VLU5_9GAMM</name>
<dbReference type="OrthoDB" id="9782160at2"/>
<dbReference type="SUPFAM" id="SSF51905">
    <property type="entry name" value="FAD/NAD(P)-binding domain"/>
    <property type="match status" value="1"/>
</dbReference>
<dbReference type="Pfam" id="PF01494">
    <property type="entry name" value="FAD_binding_3"/>
    <property type="match status" value="1"/>
</dbReference>
<protein>
    <submittedName>
        <fullName evidence="4">2-polyprenyl-6-methoxyphenol hydroxylase and related FAD-dependent oxidoreductase</fullName>
    </submittedName>
</protein>
<evidence type="ECO:0000256" key="2">
    <source>
        <dbReference type="ARBA" id="ARBA00023033"/>
    </source>
</evidence>
<dbReference type="PRINTS" id="PR00420">
    <property type="entry name" value="RNGMNOXGNASE"/>
</dbReference>
<dbReference type="STRING" id="1445510.YC6258_03656"/>
<evidence type="ECO:0000259" key="3">
    <source>
        <dbReference type="Pfam" id="PF01494"/>
    </source>
</evidence>
<dbReference type="PATRIC" id="fig|1445510.3.peg.3629"/>
<organism evidence="4 5">
    <name type="scientific">Gynuella sunshinyii YC6258</name>
    <dbReference type="NCBI Taxonomy" id="1445510"/>
    <lineage>
        <taxon>Bacteria</taxon>
        <taxon>Pseudomonadati</taxon>
        <taxon>Pseudomonadota</taxon>
        <taxon>Gammaproteobacteria</taxon>
        <taxon>Oceanospirillales</taxon>
        <taxon>Saccharospirillaceae</taxon>
        <taxon>Gynuella</taxon>
    </lineage>
</organism>
<evidence type="ECO:0000256" key="1">
    <source>
        <dbReference type="ARBA" id="ARBA00023002"/>
    </source>
</evidence>
<dbReference type="InterPro" id="IPR002938">
    <property type="entry name" value="FAD-bd"/>
</dbReference>
<dbReference type="InterPro" id="IPR050493">
    <property type="entry name" value="FAD-dep_Monooxygenase_BioMet"/>
</dbReference>
<dbReference type="EMBL" id="CP007142">
    <property type="protein sequence ID" value="AJQ95692.1"/>
    <property type="molecule type" value="Genomic_DNA"/>
</dbReference>
<dbReference type="GO" id="GO:0004497">
    <property type="term" value="F:monooxygenase activity"/>
    <property type="evidence" value="ECO:0007669"/>
    <property type="project" value="UniProtKB-KW"/>
</dbReference>
<evidence type="ECO:0000313" key="4">
    <source>
        <dbReference type="EMBL" id="AJQ95692.1"/>
    </source>
</evidence>
<keyword evidence="1" id="KW-0560">Oxidoreductase</keyword>
<dbReference type="NCBIfam" id="NF005313">
    <property type="entry name" value="PRK06847.1"/>
    <property type="match status" value="1"/>
</dbReference>
<dbReference type="AlphaFoldDB" id="A0A0C5VLU5"/>
<dbReference type="GO" id="GO:0071949">
    <property type="term" value="F:FAD binding"/>
    <property type="evidence" value="ECO:0007669"/>
    <property type="project" value="InterPro"/>
</dbReference>
<dbReference type="KEGG" id="gsn:YC6258_03656"/>
<dbReference type="InterPro" id="IPR036188">
    <property type="entry name" value="FAD/NAD-bd_sf"/>
</dbReference>